<evidence type="ECO:0000256" key="3">
    <source>
        <dbReference type="ARBA" id="ARBA00023015"/>
    </source>
</evidence>
<keyword evidence="7" id="KW-0927">Auxin signaling pathway</keyword>
<dbReference type="InterPro" id="IPR015300">
    <property type="entry name" value="DNA-bd_pseudobarrel_sf"/>
</dbReference>
<evidence type="ECO:0000256" key="6">
    <source>
        <dbReference type="ARBA" id="ARBA00023242"/>
    </source>
</evidence>
<dbReference type="FunFam" id="2.40.330.10:FF:000001">
    <property type="entry name" value="Auxin response factor"/>
    <property type="match status" value="1"/>
</dbReference>
<evidence type="ECO:0000313" key="10">
    <source>
        <dbReference type="Proteomes" id="UP001567538"/>
    </source>
</evidence>
<sequence length="219" mass="24599">MAPEQMDSSKVLIKWYNNVGGGDPVPGNGSSDSGRVDAERALYIELWKACAGPPVTVPHENELVFYFPQGHIEQVEASTNQSSDQQMPLKAEADTDEVFAQITVMPETNRGKNHHLLFQHTFCVFSFCKNLTTSDTSTHGGFSMLRRHADECLPPLDISRQPPTQELVAKDLHGQEWRFTHIFRGQPRRHLLQSGWSVFVSSKRLVVGDAFIFFRGENG</sequence>
<keyword evidence="10" id="KW-1185">Reference proteome</keyword>
<name>A0ABD1I2C0_SALDI</name>
<protein>
    <submittedName>
        <fullName evidence="9">Auxin response factor 2A, variant 2</fullName>
    </submittedName>
</protein>
<comment type="caution">
    <text evidence="9">The sequence shown here is derived from an EMBL/GenBank/DDBJ whole genome shotgun (WGS) entry which is preliminary data.</text>
</comment>
<feature type="domain" description="TF-B3" evidence="8">
    <location>
        <begin position="127"/>
        <end position="219"/>
    </location>
</feature>
<dbReference type="InterPro" id="IPR044835">
    <property type="entry name" value="ARF_plant"/>
</dbReference>
<organism evidence="9 10">
    <name type="scientific">Salvia divinorum</name>
    <name type="common">Maria pastora</name>
    <name type="synonym">Diviner's sage</name>
    <dbReference type="NCBI Taxonomy" id="28513"/>
    <lineage>
        <taxon>Eukaryota</taxon>
        <taxon>Viridiplantae</taxon>
        <taxon>Streptophyta</taxon>
        <taxon>Embryophyta</taxon>
        <taxon>Tracheophyta</taxon>
        <taxon>Spermatophyta</taxon>
        <taxon>Magnoliopsida</taxon>
        <taxon>eudicotyledons</taxon>
        <taxon>Gunneridae</taxon>
        <taxon>Pentapetalae</taxon>
        <taxon>asterids</taxon>
        <taxon>lamiids</taxon>
        <taxon>Lamiales</taxon>
        <taxon>Lamiaceae</taxon>
        <taxon>Nepetoideae</taxon>
        <taxon>Mentheae</taxon>
        <taxon>Salviinae</taxon>
        <taxon>Salvia</taxon>
        <taxon>Salvia subgen. Calosphace</taxon>
    </lineage>
</organism>
<dbReference type="AlphaFoldDB" id="A0ABD1I2C0"/>
<evidence type="ECO:0000256" key="7">
    <source>
        <dbReference type="ARBA" id="ARBA00023294"/>
    </source>
</evidence>
<accession>A0ABD1I2C0</accession>
<dbReference type="EMBL" id="JBEAFC010000003">
    <property type="protein sequence ID" value="KAL1562873.1"/>
    <property type="molecule type" value="Genomic_DNA"/>
</dbReference>
<dbReference type="GO" id="GO:0005634">
    <property type="term" value="C:nucleus"/>
    <property type="evidence" value="ECO:0007669"/>
    <property type="project" value="UniProtKB-SubCell"/>
</dbReference>
<dbReference type="Proteomes" id="UP001567538">
    <property type="component" value="Unassembled WGS sequence"/>
</dbReference>
<keyword evidence="4" id="KW-0238">DNA-binding</keyword>
<evidence type="ECO:0000256" key="5">
    <source>
        <dbReference type="ARBA" id="ARBA00023163"/>
    </source>
</evidence>
<keyword evidence="3" id="KW-0805">Transcription regulation</keyword>
<dbReference type="SUPFAM" id="SSF101936">
    <property type="entry name" value="DNA-binding pseudobarrel domain"/>
    <property type="match status" value="1"/>
</dbReference>
<dbReference type="PANTHER" id="PTHR31384:SF79">
    <property type="entry name" value="AUXIN RESPONSE FACTOR 2"/>
    <property type="match status" value="1"/>
</dbReference>
<comment type="subcellular location">
    <subcellularLocation>
        <location evidence="1">Nucleus</location>
    </subcellularLocation>
</comment>
<dbReference type="PROSITE" id="PS50863">
    <property type="entry name" value="B3"/>
    <property type="match status" value="1"/>
</dbReference>
<dbReference type="SMART" id="SM01019">
    <property type="entry name" value="B3"/>
    <property type="match status" value="1"/>
</dbReference>
<evidence type="ECO:0000313" key="9">
    <source>
        <dbReference type="EMBL" id="KAL1562873.1"/>
    </source>
</evidence>
<evidence type="ECO:0000259" key="8">
    <source>
        <dbReference type="PROSITE" id="PS50863"/>
    </source>
</evidence>
<evidence type="ECO:0000256" key="2">
    <source>
        <dbReference type="ARBA" id="ARBA00007853"/>
    </source>
</evidence>
<evidence type="ECO:0000256" key="1">
    <source>
        <dbReference type="ARBA" id="ARBA00004123"/>
    </source>
</evidence>
<comment type="similarity">
    <text evidence="2">Belongs to the ARF family.</text>
</comment>
<dbReference type="InterPro" id="IPR003340">
    <property type="entry name" value="B3_DNA-bd"/>
</dbReference>
<gene>
    <name evidence="9" type="primary">ARF2A</name>
    <name evidence="9" type="ORF">AAHA92_05398</name>
</gene>
<keyword evidence="6" id="KW-0539">Nucleus</keyword>
<keyword evidence="5" id="KW-0804">Transcription</keyword>
<evidence type="ECO:0000256" key="4">
    <source>
        <dbReference type="ARBA" id="ARBA00023125"/>
    </source>
</evidence>
<dbReference type="GO" id="GO:0003677">
    <property type="term" value="F:DNA binding"/>
    <property type="evidence" value="ECO:0007669"/>
    <property type="project" value="UniProtKB-KW"/>
</dbReference>
<dbReference type="PANTHER" id="PTHR31384">
    <property type="entry name" value="AUXIN RESPONSE FACTOR 4-RELATED"/>
    <property type="match status" value="1"/>
</dbReference>
<dbReference type="Pfam" id="PF02362">
    <property type="entry name" value="B3"/>
    <property type="match status" value="1"/>
</dbReference>
<dbReference type="CDD" id="cd10017">
    <property type="entry name" value="B3_DNA"/>
    <property type="match status" value="1"/>
</dbReference>
<dbReference type="GO" id="GO:0009734">
    <property type="term" value="P:auxin-activated signaling pathway"/>
    <property type="evidence" value="ECO:0007669"/>
    <property type="project" value="UniProtKB-KW"/>
</dbReference>
<proteinExistence type="inferred from homology"/>
<reference evidence="9 10" key="1">
    <citation type="submission" date="2024-06" db="EMBL/GenBank/DDBJ databases">
        <title>A chromosome level genome sequence of Diviner's sage (Salvia divinorum).</title>
        <authorList>
            <person name="Ford S.A."/>
            <person name="Ro D.-K."/>
            <person name="Ness R.W."/>
            <person name="Phillips M.A."/>
        </authorList>
    </citation>
    <scope>NUCLEOTIDE SEQUENCE [LARGE SCALE GENOMIC DNA]</scope>
    <source>
        <strain evidence="9">SAF-2024a</strain>
        <tissue evidence="9">Leaf</tissue>
    </source>
</reference>
<dbReference type="Gene3D" id="2.40.330.10">
    <property type="entry name" value="DNA-binding pseudobarrel domain"/>
    <property type="match status" value="1"/>
</dbReference>